<dbReference type="RefSeq" id="WP_007277185.1">
    <property type="nucleotide sequence ID" value="NZ_ABCK01000003.1"/>
</dbReference>
<sequence length="59" mass="6782">MKRSKNAIEEIVVEDEEFYNAPQVDKVKGKQLSLESQVVISILAGVNFALFYFLIFMIQ</sequence>
<keyword evidence="1" id="KW-1133">Transmembrane helix</keyword>
<dbReference type="EMBL" id="ABCK01000003">
    <property type="protein sequence ID" value="EDM28883.1"/>
    <property type="molecule type" value="Genomic_DNA"/>
</dbReference>
<protein>
    <submittedName>
        <fullName evidence="2">Uncharacterized protein</fullName>
    </submittedName>
</protein>
<dbReference type="Proteomes" id="UP000004947">
    <property type="component" value="Unassembled WGS sequence"/>
</dbReference>
<comment type="caution">
    <text evidence="2">The sequence shown here is derived from an EMBL/GenBank/DDBJ whole genome shotgun (WGS) entry which is preliminary data.</text>
</comment>
<name>A6DH00_9BACT</name>
<proteinExistence type="predicted"/>
<reference evidence="2 3" key="1">
    <citation type="journal article" date="2010" name="J. Bacteriol.">
        <title>Genome sequence of Lentisphaera araneosa HTCC2155T, the type species of the order Lentisphaerales in the phylum Lentisphaerae.</title>
        <authorList>
            <person name="Thrash J.C."/>
            <person name="Cho J.C."/>
            <person name="Vergin K.L."/>
            <person name="Morris R.M."/>
            <person name="Giovannoni S.J."/>
        </authorList>
    </citation>
    <scope>NUCLEOTIDE SEQUENCE [LARGE SCALE GENOMIC DNA]</scope>
    <source>
        <strain evidence="2 3">HTCC2155</strain>
    </source>
</reference>
<evidence type="ECO:0000313" key="3">
    <source>
        <dbReference type="Proteomes" id="UP000004947"/>
    </source>
</evidence>
<feature type="transmembrane region" description="Helical" evidence="1">
    <location>
        <begin position="38"/>
        <end position="58"/>
    </location>
</feature>
<dbReference type="AlphaFoldDB" id="A6DH00"/>
<evidence type="ECO:0000256" key="1">
    <source>
        <dbReference type="SAM" id="Phobius"/>
    </source>
</evidence>
<gene>
    <name evidence="2" type="ORF">LNTAR_13742</name>
</gene>
<keyword evidence="3" id="KW-1185">Reference proteome</keyword>
<keyword evidence="1" id="KW-0812">Transmembrane</keyword>
<evidence type="ECO:0000313" key="2">
    <source>
        <dbReference type="EMBL" id="EDM28883.1"/>
    </source>
</evidence>
<accession>A6DH00</accession>
<dbReference type="STRING" id="313628.LNTAR_13742"/>
<keyword evidence="1" id="KW-0472">Membrane</keyword>
<organism evidence="2 3">
    <name type="scientific">Lentisphaera araneosa HTCC2155</name>
    <dbReference type="NCBI Taxonomy" id="313628"/>
    <lineage>
        <taxon>Bacteria</taxon>
        <taxon>Pseudomonadati</taxon>
        <taxon>Lentisphaerota</taxon>
        <taxon>Lentisphaeria</taxon>
        <taxon>Lentisphaerales</taxon>
        <taxon>Lentisphaeraceae</taxon>
        <taxon>Lentisphaera</taxon>
    </lineage>
</organism>